<feature type="region of interest" description="Disordered" evidence="1">
    <location>
        <begin position="1"/>
        <end position="23"/>
    </location>
</feature>
<reference evidence="2" key="2">
    <citation type="journal article" date="2023" name="IMA Fungus">
        <title>Comparative genomic study of the Penicillium genus elucidates a diverse pangenome and 15 lateral gene transfer events.</title>
        <authorList>
            <person name="Petersen C."/>
            <person name="Sorensen T."/>
            <person name="Nielsen M.R."/>
            <person name="Sondergaard T.E."/>
            <person name="Sorensen J.L."/>
            <person name="Fitzpatrick D.A."/>
            <person name="Frisvad J.C."/>
            <person name="Nielsen K.L."/>
        </authorList>
    </citation>
    <scope>NUCLEOTIDE SEQUENCE</scope>
    <source>
        <strain evidence="2">IBT 21917</strain>
    </source>
</reference>
<evidence type="ECO:0000313" key="2">
    <source>
        <dbReference type="EMBL" id="KAJ5179065.1"/>
    </source>
</evidence>
<dbReference type="PANTHER" id="PTHR47204">
    <property type="entry name" value="OS02G0168900 PROTEIN"/>
    <property type="match status" value="1"/>
</dbReference>
<reference evidence="2" key="1">
    <citation type="submission" date="2022-11" db="EMBL/GenBank/DDBJ databases">
        <authorList>
            <person name="Petersen C."/>
        </authorList>
    </citation>
    <scope>NUCLEOTIDE SEQUENCE</scope>
    <source>
        <strain evidence="2">IBT 21917</strain>
    </source>
</reference>
<organism evidence="2 3">
    <name type="scientific">Penicillium capsulatum</name>
    <dbReference type="NCBI Taxonomy" id="69766"/>
    <lineage>
        <taxon>Eukaryota</taxon>
        <taxon>Fungi</taxon>
        <taxon>Dikarya</taxon>
        <taxon>Ascomycota</taxon>
        <taxon>Pezizomycotina</taxon>
        <taxon>Eurotiomycetes</taxon>
        <taxon>Eurotiomycetidae</taxon>
        <taxon>Eurotiales</taxon>
        <taxon>Aspergillaceae</taxon>
        <taxon>Penicillium</taxon>
    </lineage>
</organism>
<sequence length="167" mass="18430">MPDMFSFQASKPTSGSNTDASTLKLTPNVLPCRIHHDGPIDSPERFWAPATDEKDHTQIAHFRGRKLRGRRVVIPDGYEGIIATPTDRVMPPAPQTDNHSVAEDEDPQPSEPVRILESHGKFDDVVVWGHEILPAADDAFVKGVEEWVRFAETMHSAPTVAASGDKK</sequence>
<dbReference type="Gene3D" id="2.40.128.680">
    <property type="match status" value="1"/>
</dbReference>
<dbReference type="Pfam" id="PF08615">
    <property type="entry name" value="RNase_H2_suC"/>
    <property type="match status" value="1"/>
</dbReference>
<protein>
    <submittedName>
        <fullName evidence="2">Ribonuclease H2 subunit C</fullName>
    </submittedName>
</protein>
<dbReference type="GO" id="GO:0006401">
    <property type="term" value="P:RNA catabolic process"/>
    <property type="evidence" value="ECO:0007669"/>
    <property type="project" value="InterPro"/>
</dbReference>
<keyword evidence="3" id="KW-1185">Reference proteome</keyword>
<dbReference type="EMBL" id="JAPQKO010000002">
    <property type="protein sequence ID" value="KAJ5179065.1"/>
    <property type="molecule type" value="Genomic_DNA"/>
</dbReference>
<name>A0A9W9LVI6_9EURO</name>
<evidence type="ECO:0000313" key="3">
    <source>
        <dbReference type="Proteomes" id="UP001146351"/>
    </source>
</evidence>
<comment type="caution">
    <text evidence="2">The sequence shown here is derived from an EMBL/GenBank/DDBJ whole genome shotgun (WGS) entry which is preliminary data.</text>
</comment>
<feature type="compositionally biased region" description="Polar residues" evidence="1">
    <location>
        <begin position="7"/>
        <end position="23"/>
    </location>
</feature>
<dbReference type="CDD" id="cd09271">
    <property type="entry name" value="RNase_H2-C"/>
    <property type="match status" value="1"/>
</dbReference>
<gene>
    <name evidence="2" type="ORF">N7492_002275</name>
</gene>
<dbReference type="OrthoDB" id="6222486at2759"/>
<dbReference type="GO" id="GO:0032299">
    <property type="term" value="C:ribonuclease H2 complex"/>
    <property type="evidence" value="ECO:0007669"/>
    <property type="project" value="InterPro"/>
</dbReference>
<proteinExistence type="predicted"/>
<dbReference type="PANTHER" id="PTHR47204:SF1">
    <property type="entry name" value="RIBONUCLEASE H2 SUBUNIT C"/>
    <property type="match status" value="1"/>
</dbReference>
<dbReference type="Proteomes" id="UP001146351">
    <property type="component" value="Unassembled WGS sequence"/>
</dbReference>
<evidence type="ECO:0000256" key="1">
    <source>
        <dbReference type="SAM" id="MobiDB-lite"/>
    </source>
</evidence>
<dbReference type="InterPro" id="IPR013924">
    <property type="entry name" value="RNase_H2_suC"/>
</dbReference>
<accession>A0A9W9LVI6</accession>
<feature type="region of interest" description="Disordered" evidence="1">
    <location>
        <begin position="82"/>
        <end position="112"/>
    </location>
</feature>
<dbReference type="AlphaFoldDB" id="A0A9W9LVI6"/>